<comment type="caution">
    <text evidence="2">The sequence shown here is derived from an EMBL/GenBank/DDBJ whole genome shotgun (WGS) entry which is preliminary data.</text>
</comment>
<accession>A0ABT9ZLA6</accession>
<gene>
    <name evidence="2" type="ORF">J2S19_004423</name>
</gene>
<evidence type="ECO:0000313" key="2">
    <source>
        <dbReference type="EMBL" id="MDQ0233082.1"/>
    </source>
</evidence>
<proteinExistence type="predicted"/>
<dbReference type="RefSeq" id="WP_307345897.1">
    <property type="nucleotide sequence ID" value="NZ_JAUSUD010000030.1"/>
</dbReference>
<feature type="region of interest" description="Disordered" evidence="1">
    <location>
        <begin position="27"/>
        <end position="51"/>
    </location>
</feature>
<reference evidence="2 3" key="1">
    <citation type="submission" date="2023-07" db="EMBL/GenBank/DDBJ databases">
        <title>Genomic Encyclopedia of Type Strains, Phase IV (KMG-IV): sequencing the most valuable type-strain genomes for metagenomic binning, comparative biology and taxonomic classification.</title>
        <authorList>
            <person name="Goeker M."/>
        </authorList>
    </citation>
    <scope>NUCLEOTIDE SEQUENCE [LARGE SCALE GENOMIC DNA]</scope>
    <source>
        <strain evidence="2 3">DSM 29005</strain>
    </source>
</reference>
<dbReference type="EMBL" id="JAUSUD010000030">
    <property type="protein sequence ID" value="MDQ0233082.1"/>
    <property type="molecule type" value="Genomic_DNA"/>
</dbReference>
<protein>
    <submittedName>
        <fullName evidence="2">Uncharacterized protein</fullName>
    </submittedName>
</protein>
<name>A0ABT9ZLA6_9BACI</name>
<organism evidence="2 3">
    <name type="scientific">Metabacillus malikii</name>
    <dbReference type="NCBI Taxonomy" id="1504265"/>
    <lineage>
        <taxon>Bacteria</taxon>
        <taxon>Bacillati</taxon>
        <taxon>Bacillota</taxon>
        <taxon>Bacilli</taxon>
        <taxon>Bacillales</taxon>
        <taxon>Bacillaceae</taxon>
        <taxon>Metabacillus</taxon>
    </lineage>
</organism>
<dbReference type="Proteomes" id="UP001234495">
    <property type="component" value="Unassembled WGS sequence"/>
</dbReference>
<sequence length="51" mass="6006">MFATKRKPAKKPIITKNKFANLTKKDWAESNESSTENRDISGLTYRDVYRR</sequence>
<evidence type="ECO:0000256" key="1">
    <source>
        <dbReference type="SAM" id="MobiDB-lite"/>
    </source>
</evidence>
<evidence type="ECO:0000313" key="3">
    <source>
        <dbReference type="Proteomes" id="UP001234495"/>
    </source>
</evidence>
<keyword evidence="3" id="KW-1185">Reference proteome</keyword>